<reference evidence="1" key="2">
    <citation type="journal article" date="2015" name="Fish Shellfish Immunol.">
        <title>Early steps in the European eel (Anguilla anguilla)-Vibrio vulnificus interaction in the gills: Role of the RtxA13 toxin.</title>
        <authorList>
            <person name="Callol A."/>
            <person name="Pajuelo D."/>
            <person name="Ebbesson L."/>
            <person name="Teles M."/>
            <person name="MacKenzie S."/>
            <person name="Amaro C."/>
        </authorList>
    </citation>
    <scope>NUCLEOTIDE SEQUENCE</scope>
</reference>
<name>A0A0E9W011_ANGAN</name>
<organism evidence="1">
    <name type="scientific">Anguilla anguilla</name>
    <name type="common">European freshwater eel</name>
    <name type="synonym">Muraena anguilla</name>
    <dbReference type="NCBI Taxonomy" id="7936"/>
    <lineage>
        <taxon>Eukaryota</taxon>
        <taxon>Metazoa</taxon>
        <taxon>Chordata</taxon>
        <taxon>Craniata</taxon>
        <taxon>Vertebrata</taxon>
        <taxon>Euteleostomi</taxon>
        <taxon>Actinopterygii</taxon>
        <taxon>Neopterygii</taxon>
        <taxon>Teleostei</taxon>
        <taxon>Anguilliformes</taxon>
        <taxon>Anguillidae</taxon>
        <taxon>Anguilla</taxon>
    </lineage>
</organism>
<accession>A0A0E9W011</accession>
<proteinExistence type="predicted"/>
<sequence>MTSTKLLGTRSGTEMSSYFLRLTH</sequence>
<evidence type="ECO:0000313" key="1">
    <source>
        <dbReference type="EMBL" id="JAH82875.1"/>
    </source>
</evidence>
<protein>
    <submittedName>
        <fullName evidence="1">Uncharacterized protein</fullName>
    </submittedName>
</protein>
<reference evidence="1" key="1">
    <citation type="submission" date="2014-11" db="EMBL/GenBank/DDBJ databases">
        <authorList>
            <person name="Amaro Gonzalez C."/>
        </authorList>
    </citation>
    <scope>NUCLEOTIDE SEQUENCE</scope>
</reference>
<dbReference type="EMBL" id="GBXM01025702">
    <property type="protein sequence ID" value="JAH82875.1"/>
    <property type="molecule type" value="Transcribed_RNA"/>
</dbReference>
<dbReference type="AlphaFoldDB" id="A0A0E9W011"/>